<accession>E8N4N8</accession>
<dbReference type="FunFam" id="3.30.420.10:FF:000002">
    <property type="entry name" value="Crossover junction endodeoxyribonuclease RuvC"/>
    <property type="match status" value="1"/>
</dbReference>
<evidence type="ECO:0000256" key="8">
    <source>
        <dbReference type="ARBA" id="ARBA00022842"/>
    </source>
</evidence>
<dbReference type="RefSeq" id="WP_013559786.1">
    <property type="nucleotide sequence ID" value="NC_014960.1"/>
</dbReference>
<keyword evidence="4 13" id="KW-0479">Metal-binding</keyword>
<evidence type="ECO:0000313" key="15">
    <source>
        <dbReference type="EMBL" id="BAJ63402.1"/>
    </source>
</evidence>
<protein>
    <recommendedName>
        <fullName evidence="13 14">Crossover junction endodeoxyribonuclease RuvC</fullName>
        <ecNumber evidence="13 14">3.1.21.10</ecNumber>
    </recommendedName>
    <alternativeName>
        <fullName evidence="13">Holliday junction nuclease RuvC</fullName>
    </alternativeName>
    <alternativeName>
        <fullName evidence="13">Holliday junction resolvase RuvC</fullName>
    </alternativeName>
</protein>
<dbReference type="OrthoDB" id="9805499at2"/>
<dbReference type="NCBIfam" id="NF000711">
    <property type="entry name" value="PRK00039.2-1"/>
    <property type="match status" value="1"/>
</dbReference>
<keyword evidence="11 13" id="KW-0234">DNA repair</keyword>
<dbReference type="InterPro" id="IPR020563">
    <property type="entry name" value="X-over_junc_endoDNase_Mg_BS"/>
</dbReference>
<keyword evidence="2 13" id="KW-0963">Cytoplasm</keyword>
<evidence type="ECO:0000256" key="4">
    <source>
        <dbReference type="ARBA" id="ARBA00022723"/>
    </source>
</evidence>
<comment type="catalytic activity">
    <reaction evidence="12 13">
        <text>Endonucleolytic cleavage at a junction such as a reciprocal single-stranded crossover between two homologous DNA duplexes (Holliday junction).</text>
        <dbReference type="EC" id="3.1.21.10"/>
    </reaction>
</comment>
<dbReference type="PROSITE" id="PS01321">
    <property type="entry name" value="RUVC"/>
    <property type="match status" value="1"/>
</dbReference>
<keyword evidence="10 13" id="KW-0233">DNA recombination</keyword>
<dbReference type="PANTHER" id="PTHR30194:SF3">
    <property type="entry name" value="CROSSOVER JUNCTION ENDODEOXYRIBONUCLEASE RUVC"/>
    <property type="match status" value="1"/>
</dbReference>
<dbReference type="GO" id="GO:0006281">
    <property type="term" value="P:DNA repair"/>
    <property type="evidence" value="ECO:0007669"/>
    <property type="project" value="UniProtKB-UniRule"/>
</dbReference>
<keyword evidence="3 13" id="KW-0540">Nuclease</keyword>
<dbReference type="GO" id="GO:0000287">
    <property type="term" value="F:magnesium ion binding"/>
    <property type="evidence" value="ECO:0007669"/>
    <property type="project" value="UniProtKB-UniRule"/>
</dbReference>
<dbReference type="GO" id="GO:0048476">
    <property type="term" value="C:Holliday junction resolvase complex"/>
    <property type="evidence" value="ECO:0007669"/>
    <property type="project" value="UniProtKB-UniRule"/>
</dbReference>
<evidence type="ECO:0000256" key="7">
    <source>
        <dbReference type="ARBA" id="ARBA00022801"/>
    </source>
</evidence>
<dbReference type="InParanoid" id="E8N4N8"/>
<dbReference type="SUPFAM" id="SSF53098">
    <property type="entry name" value="Ribonuclease H-like"/>
    <property type="match status" value="1"/>
</dbReference>
<keyword evidence="6 13" id="KW-0227">DNA damage</keyword>
<dbReference type="eggNOG" id="COG0817">
    <property type="taxonomic scope" value="Bacteria"/>
</dbReference>
<feature type="active site" evidence="13">
    <location>
        <position position="7"/>
    </location>
</feature>
<dbReference type="GO" id="GO:0008821">
    <property type="term" value="F:crossover junction DNA endonuclease activity"/>
    <property type="evidence" value="ECO:0007669"/>
    <property type="project" value="UniProtKB-UniRule"/>
</dbReference>
<dbReference type="Gene3D" id="3.30.420.10">
    <property type="entry name" value="Ribonuclease H-like superfamily/Ribonuclease H"/>
    <property type="match status" value="1"/>
</dbReference>
<evidence type="ECO:0000256" key="12">
    <source>
        <dbReference type="ARBA" id="ARBA00029354"/>
    </source>
</evidence>
<evidence type="ECO:0000256" key="11">
    <source>
        <dbReference type="ARBA" id="ARBA00023204"/>
    </source>
</evidence>
<comment type="subunit">
    <text evidence="13">Homodimer which binds Holliday junction (HJ) DNA. The HJ becomes 2-fold symmetrical on binding to RuvC with unstacked arms; it has a different conformation from HJ DNA in complex with RuvA. In the full resolvosome a probable DNA-RuvA(4)-RuvB(12)-RuvC(2) complex forms which resolves the HJ.</text>
</comment>
<evidence type="ECO:0000256" key="5">
    <source>
        <dbReference type="ARBA" id="ARBA00022759"/>
    </source>
</evidence>
<keyword evidence="16" id="KW-1185">Reference proteome</keyword>
<feature type="active site" evidence="13">
    <location>
        <position position="68"/>
    </location>
</feature>
<evidence type="ECO:0000256" key="3">
    <source>
        <dbReference type="ARBA" id="ARBA00022722"/>
    </source>
</evidence>
<evidence type="ECO:0000256" key="9">
    <source>
        <dbReference type="ARBA" id="ARBA00023125"/>
    </source>
</evidence>
<feature type="binding site" evidence="13">
    <location>
        <position position="7"/>
    </location>
    <ligand>
        <name>Mg(2+)</name>
        <dbReference type="ChEBI" id="CHEBI:18420"/>
        <label>1</label>
    </ligand>
</feature>
<evidence type="ECO:0000256" key="1">
    <source>
        <dbReference type="ARBA" id="ARBA00009518"/>
    </source>
</evidence>
<dbReference type="InterPro" id="IPR002176">
    <property type="entry name" value="X-over_junc_endoDNase_RuvC"/>
</dbReference>
<dbReference type="KEGG" id="atm:ANT_13740"/>
<dbReference type="AlphaFoldDB" id="E8N4N8"/>
<comment type="subcellular location">
    <subcellularLocation>
        <location evidence="13">Cytoplasm</location>
    </subcellularLocation>
</comment>
<dbReference type="HOGENOM" id="CLU_091257_3_1_0"/>
<dbReference type="EMBL" id="AP012029">
    <property type="protein sequence ID" value="BAJ63402.1"/>
    <property type="molecule type" value="Genomic_DNA"/>
</dbReference>
<dbReference type="PRINTS" id="PR00696">
    <property type="entry name" value="RSOLVASERUVC"/>
</dbReference>
<dbReference type="HAMAP" id="MF_00034">
    <property type="entry name" value="RuvC"/>
    <property type="match status" value="1"/>
</dbReference>
<sequence length="167" mass="18369">MLVLGIDPGTATTGYGLVRESQDGSLHLVGYGVIQTPAGLEEEKRLLLLYHKLNELILLHAPNAGVVEKLFFRRNVTTAIGVGQARGVVLLALAQHGIPVWEYTPMEVKQSVSGYGNADKRQVQLMVQTLLNLEEYPKPDDAADALAVAICHLHHYRWKSFEKGSGR</sequence>
<dbReference type="STRING" id="926569.ANT_13740"/>
<keyword evidence="7 13" id="KW-0378">Hydrolase</keyword>
<comment type="cofactor">
    <cofactor evidence="13">
        <name>Mg(2+)</name>
        <dbReference type="ChEBI" id="CHEBI:18420"/>
    </cofactor>
    <text evidence="13">Binds 2 Mg(2+) ion per subunit.</text>
</comment>
<dbReference type="Pfam" id="PF02075">
    <property type="entry name" value="RuvC"/>
    <property type="match status" value="1"/>
</dbReference>
<feature type="binding site" evidence="13">
    <location>
        <position position="141"/>
    </location>
    <ligand>
        <name>Mg(2+)</name>
        <dbReference type="ChEBI" id="CHEBI:18420"/>
        <label>1</label>
    </ligand>
</feature>
<dbReference type="PANTHER" id="PTHR30194">
    <property type="entry name" value="CROSSOVER JUNCTION ENDODEOXYRIBONUCLEASE RUVC"/>
    <property type="match status" value="1"/>
</dbReference>
<dbReference type="CDD" id="cd16962">
    <property type="entry name" value="RuvC"/>
    <property type="match status" value="1"/>
</dbReference>
<dbReference type="NCBIfam" id="TIGR00228">
    <property type="entry name" value="ruvC"/>
    <property type="match status" value="1"/>
</dbReference>
<evidence type="ECO:0000256" key="6">
    <source>
        <dbReference type="ARBA" id="ARBA00022763"/>
    </source>
</evidence>
<evidence type="ECO:0000256" key="10">
    <source>
        <dbReference type="ARBA" id="ARBA00023172"/>
    </source>
</evidence>
<dbReference type="Proteomes" id="UP000008922">
    <property type="component" value="Chromosome"/>
</dbReference>
<dbReference type="GO" id="GO:0006310">
    <property type="term" value="P:DNA recombination"/>
    <property type="evidence" value="ECO:0007669"/>
    <property type="project" value="UniProtKB-UniRule"/>
</dbReference>
<evidence type="ECO:0000256" key="2">
    <source>
        <dbReference type="ARBA" id="ARBA00022490"/>
    </source>
</evidence>
<proteinExistence type="inferred from homology"/>
<dbReference type="GO" id="GO:0003677">
    <property type="term" value="F:DNA binding"/>
    <property type="evidence" value="ECO:0007669"/>
    <property type="project" value="UniProtKB-KW"/>
</dbReference>
<evidence type="ECO:0000313" key="16">
    <source>
        <dbReference type="Proteomes" id="UP000008922"/>
    </source>
</evidence>
<dbReference type="InterPro" id="IPR036397">
    <property type="entry name" value="RNaseH_sf"/>
</dbReference>
<feature type="active site" evidence="13">
    <location>
        <position position="141"/>
    </location>
</feature>
<dbReference type="EC" id="3.1.21.10" evidence="13 14"/>
<comment type="similarity">
    <text evidence="1 13">Belongs to the RuvC family.</text>
</comment>
<dbReference type="GO" id="GO:0005737">
    <property type="term" value="C:cytoplasm"/>
    <property type="evidence" value="ECO:0007669"/>
    <property type="project" value="UniProtKB-SubCell"/>
</dbReference>
<evidence type="ECO:0000256" key="14">
    <source>
        <dbReference type="NCBIfam" id="TIGR00228"/>
    </source>
</evidence>
<reference evidence="15 16" key="1">
    <citation type="submission" date="2010-12" db="EMBL/GenBank/DDBJ databases">
        <title>Whole genome sequence of Anaerolinea thermophila UNI-1.</title>
        <authorList>
            <person name="Narita-Yamada S."/>
            <person name="Kishi E."/>
            <person name="Watanabe Y."/>
            <person name="Takasaki K."/>
            <person name="Ankai A."/>
            <person name="Oguchi A."/>
            <person name="Fukui S."/>
            <person name="Takahashi M."/>
            <person name="Yashiro I."/>
            <person name="Hosoyama A."/>
            <person name="Sekiguchi Y."/>
            <person name="Hanada S."/>
            <person name="Fujita N."/>
        </authorList>
    </citation>
    <scope>NUCLEOTIDE SEQUENCE [LARGE SCALE GENOMIC DNA]</scope>
    <source>
        <strain evidence="16">DSM 14523 / JCM 11388 / NBRC 100420 / UNI-1</strain>
    </source>
</reference>
<organism evidence="15 16">
    <name type="scientific">Anaerolinea thermophila (strain DSM 14523 / JCM 11388 / NBRC 100420 / UNI-1)</name>
    <dbReference type="NCBI Taxonomy" id="926569"/>
    <lineage>
        <taxon>Bacteria</taxon>
        <taxon>Bacillati</taxon>
        <taxon>Chloroflexota</taxon>
        <taxon>Anaerolineae</taxon>
        <taxon>Anaerolineales</taxon>
        <taxon>Anaerolineaceae</taxon>
        <taxon>Anaerolinea</taxon>
    </lineage>
</organism>
<feature type="binding site" evidence="13">
    <location>
        <position position="68"/>
    </location>
    <ligand>
        <name>Mg(2+)</name>
        <dbReference type="ChEBI" id="CHEBI:18420"/>
        <label>2</label>
    </ligand>
</feature>
<keyword evidence="5 13" id="KW-0255">Endonuclease</keyword>
<name>E8N4N8_ANATU</name>
<evidence type="ECO:0000256" key="13">
    <source>
        <dbReference type="HAMAP-Rule" id="MF_00034"/>
    </source>
</evidence>
<keyword evidence="9 13" id="KW-0238">DNA-binding</keyword>
<keyword evidence="8 13" id="KW-0460">Magnesium</keyword>
<comment type="function">
    <text evidence="13">The RuvA-RuvB-RuvC complex processes Holliday junction (HJ) DNA during genetic recombination and DNA repair. Endonuclease that resolves HJ intermediates. Cleaves cruciform DNA by making single-stranded nicks across the HJ at symmetrical positions within the homologous arms, yielding a 5'-phosphate and a 3'-hydroxyl group; requires a central core of homology in the junction. The consensus cleavage sequence is 5'-(A/T)TT(C/G)-3'. Cleavage occurs on the 3'-side of the TT dinucleotide at the point of strand exchange. HJ branch migration catalyzed by RuvA-RuvB allows RuvC to scan DNA until it finds its consensus sequence, where it cleaves and resolves the cruciform DNA.</text>
</comment>
<dbReference type="InterPro" id="IPR012337">
    <property type="entry name" value="RNaseH-like_sf"/>
</dbReference>
<gene>
    <name evidence="13 15" type="primary">ruvC</name>
    <name evidence="15" type="ordered locus">ANT_13740</name>
</gene>